<comment type="caution">
    <text evidence="3">The sequence shown here is derived from an EMBL/GenBank/DDBJ whole genome shotgun (WGS) entry which is preliminary data.</text>
</comment>
<reference evidence="3" key="1">
    <citation type="journal article" date="2020" name="mSystems">
        <title>Genome- and Community-Level Interaction Insights into Carbon Utilization and Element Cycling Functions of Hydrothermarchaeota in Hydrothermal Sediment.</title>
        <authorList>
            <person name="Zhou Z."/>
            <person name="Liu Y."/>
            <person name="Xu W."/>
            <person name="Pan J."/>
            <person name="Luo Z.H."/>
            <person name="Li M."/>
        </authorList>
    </citation>
    <scope>NUCLEOTIDE SEQUENCE [LARGE SCALE GENOMIC DNA]</scope>
    <source>
        <strain evidence="3">SpSt-902</strain>
    </source>
</reference>
<dbReference type="Pfam" id="PF14346">
    <property type="entry name" value="DUF4398"/>
    <property type="match status" value="1"/>
</dbReference>
<name>A0A7C3LUU3_9BACT</name>
<evidence type="ECO:0000256" key="1">
    <source>
        <dbReference type="SAM" id="MobiDB-lite"/>
    </source>
</evidence>
<dbReference type="Gene3D" id="1.20.1270.390">
    <property type="match status" value="1"/>
</dbReference>
<feature type="region of interest" description="Disordered" evidence="1">
    <location>
        <begin position="102"/>
        <end position="139"/>
    </location>
</feature>
<organism evidence="3">
    <name type="scientific">Leptospirillum ferriphilum</name>
    <dbReference type="NCBI Taxonomy" id="178606"/>
    <lineage>
        <taxon>Bacteria</taxon>
        <taxon>Pseudomonadati</taxon>
        <taxon>Nitrospirota</taxon>
        <taxon>Nitrospiria</taxon>
        <taxon>Nitrospirales</taxon>
        <taxon>Nitrospiraceae</taxon>
        <taxon>Leptospirillum</taxon>
    </lineage>
</organism>
<dbReference type="InterPro" id="IPR025511">
    <property type="entry name" value="DUF4398"/>
</dbReference>
<sequence>MNPGLKRSHGSVMGLALIGATILLGGCASAGLKPDNSLARAKMMVDQADRAGTRNYDAVDLIAAQTKFKEARKKMKMGDYKSARYLADEARVDAELALAKTQTAKTKEAETQLDKSLQSLQNEIDNKENSSGEPVGMPN</sequence>
<dbReference type="PROSITE" id="PS51257">
    <property type="entry name" value="PROKAR_LIPOPROTEIN"/>
    <property type="match status" value="1"/>
</dbReference>
<protein>
    <submittedName>
        <fullName evidence="3">DUF4398 domain-containing protein</fullName>
    </submittedName>
</protein>
<proteinExistence type="predicted"/>
<dbReference type="EMBL" id="DTMM01000212">
    <property type="protein sequence ID" value="HFT94187.1"/>
    <property type="molecule type" value="Genomic_DNA"/>
</dbReference>
<evidence type="ECO:0000259" key="2">
    <source>
        <dbReference type="Pfam" id="PF14346"/>
    </source>
</evidence>
<feature type="domain" description="DUF4398" evidence="2">
    <location>
        <begin position="37"/>
        <end position="113"/>
    </location>
</feature>
<accession>A0A7C3LUU3</accession>
<gene>
    <name evidence="3" type="ORF">ENX03_09740</name>
</gene>
<dbReference type="AlphaFoldDB" id="A0A7C3LUU3"/>
<feature type="compositionally biased region" description="Polar residues" evidence="1">
    <location>
        <begin position="114"/>
        <end position="123"/>
    </location>
</feature>
<evidence type="ECO:0000313" key="3">
    <source>
        <dbReference type="EMBL" id="HFT94187.1"/>
    </source>
</evidence>